<sequence length="154" mass="16970">MFMKKITSVLLLSVMSIFASNLVVEDAYVRATPPNLPNSAAFMILKNSSNENISVLKATSDVSKAVELHTHDMQDGVMKMYQIQKIDIPAKGETVLKPGSLHIMFIGLHKPLKVGEKITFTLELSNGETKTITAPIKSVMSGMKHHGHNMKHNN</sequence>
<feature type="chain" id="PRO_5024309399" evidence="1">
    <location>
        <begin position="20"/>
        <end position="154"/>
    </location>
</feature>
<dbReference type="Proteomes" id="UP000308901">
    <property type="component" value="Unassembled WGS sequence"/>
</dbReference>
<reference evidence="2 3" key="1">
    <citation type="submission" date="2019-05" db="EMBL/GenBank/DDBJ databases">
        <title>Arcobacter sp. nov., isolated from sea sediment.</title>
        <authorList>
            <person name="Kim W."/>
        </authorList>
    </citation>
    <scope>NUCLEOTIDE SEQUENCE [LARGE SCALE GENOMIC DNA]</scope>
    <source>
        <strain evidence="2 3">CAU 1517</strain>
    </source>
</reference>
<gene>
    <name evidence="2" type="ORF">FDK22_03965</name>
</gene>
<dbReference type="PANTHER" id="PTHR36302">
    <property type="entry name" value="BLR7088 PROTEIN"/>
    <property type="match status" value="1"/>
</dbReference>
<evidence type="ECO:0000313" key="3">
    <source>
        <dbReference type="Proteomes" id="UP000308901"/>
    </source>
</evidence>
<dbReference type="PANTHER" id="PTHR36302:SF1">
    <property type="entry name" value="COPPER CHAPERONE PCU(A)C"/>
    <property type="match status" value="1"/>
</dbReference>
<organism evidence="2 3">
    <name type="scientific">Arcobacter arenosus</name>
    <dbReference type="NCBI Taxonomy" id="2576037"/>
    <lineage>
        <taxon>Bacteria</taxon>
        <taxon>Pseudomonadati</taxon>
        <taxon>Campylobacterota</taxon>
        <taxon>Epsilonproteobacteria</taxon>
        <taxon>Campylobacterales</taxon>
        <taxon>Arcobacteraceae</taxon>
        <taxon>Arcobacter</taxon>
    </lineage>
</organism>
<feature type="signal peptide" evidence="1">
    <location>
        <begin position="1"/>
        <end position="19"/>
    </location>
</feature>
<dbReference type="OrthoDB" id="9796962at2"/>
<dbReference type="Pfam" id="PF04314">
    <property type="entry name" value="PCuAC"/>
    <property type="match status" value="1"/>
</dbReference>
<accession>A0A5R8Y5D4</accession>
<dbReference type="InterPro" id="IPR007410">
    <property type="entry name" value="LpqE-like"/>
</dbReference>
<protein>
    <submittedName>
        <fullName evidence="2">Copper chaperone PCu(A)C</fullName>
    </submittedName>
</protein>
<dbReference type="Gene3D" id="2.60.40.1890">
    <property type="entry name" value="PCu(A)C copper chaperone"/>
    <property type="match status" value="1"/>
</dbReference>
<dbReference type="InterPro" id="IPR058248">
    <property type="entry name" value="Lxx211020-like"/>
</dbReference>
<keyword evidence="3" id="KW-1185">Reference proteome</keyword>
<evidence type="ECO:0000313" key="2">
    <source>
        <dbReference type="EMBL" id="TLP41188.1"/>
    </source>
</evidence>
<evidence type="ECO:0000256" key="1">
    <source>
        <dbReference type="SAM" id="SignalP"/>
    </source>
</evidence>
<dbReference type="InterPro" id="IPR036182">
    <property type="entry name" value="PCuAC_sf"/>
</dbReference>
<keyword evidence="1" id="KW-0732">Signal</keyword>
<proteinExistence type="predicted"/>
<dbReference type="SUPFAM" id="SSF110087">
    <property type="entry name" value="DR1885-like metal-binding protein"/>
    <property type="match status" value="1"/>
</dbReference>
<comment type="caution">
    <text evidence="2">The sequence shown here is derived from an EMBL/GenBank/DDBJ whole genome shotgun (WGS) entry which is preliminary data.</text>
</comment>
<dbReference type="EMBL" id="VANU01000001">
    <property type="protein sequence ID" value="TLP41188.1"/>
    <property type="molecule type" value="Genomic_DNA"/>
</dbReference>
<name>A0A5R8Y5D4_9BACT</name>
<dbReference type="AlphaFoldDB" id="A0A5R8Y5D4"/>